<proteinExistence type="predicted"/>
<feature type="region of interest" description="Disordered" evidence="2">
    <location>
        <begin position="144"/>
        <end position="208"/>
    </location>
</feature>
<evidence type="ECO:0000313" key="3">
    <source>
        <dbReference type="EMBL" id="KEQ93509.1"/>
    </source>
</evidence>
<dbReference type="OrthoDB" id="3939746at2759"/>
<gene>
    <name evidence="3" type="ORF">AUEXF2481DRAFT_41744</name>
</gene>
<evidence type="ECO:0000313" key="4">
    <source>
        <dbReference type="Proteomes" id="UP000030641"/>
    </source>
</evidence>
<feature type="compositionally biased region" description="Basic and acidic residues" evidence="2">
    <location>
        <begin position="156"/>
        <end position="180"/>
    </location>
</feature>
<evidence type="ECO:0000256" key="1">
    <source>
        <dbReference type="SAM" id="Coils"/>
    </source>
</evidence>
<dbReference type="GeneID" id="25366949"/>
<keyword evidence="1" id="KW-0175">Coiled coil</keyword>
<name>A0A074YBV7_AURSE</name>
<dbReference type="EMBL" id="KL584765">
    <property type="protein sequence ID" value="KEQ93509.1"/>
    <property type="molecule type" value="Genomic_DNA"/>
</dbReference>
<reference evidence="3 4" key="1">
    <citation type="journal article" date="2014" name="BMC Genomics">
        <title>Genome sequencing of four Aureobasidium pullulans varieties: biotechnological potential, stress tolerance, and description of new species.</title>
        <authorList>
            <person name="Gostin Ar C."/>
            <person name="Ohm R.A."/>
            <person name="Kogej T."/>
            <person name="Sonjak S."/>
            <person name="Turk M."/>
            <person name="Zajc J."/>
            <person name="Zalar P."/>
            <person name="Grube M."/>
            <person name="Sun H."/>
            <person name="Han J."/>
            <person name="Sharma A."/>
            <person name="Chiniquy J."/>
            <person name="Ngan C.Y."/>
            <person name="Lipzen A."/>
            <person name="Barry K."/>
            <person name="Grigoriev I.V."/>
            <person name="Gunde-Cimerman N."/>
        </authorList>
    </citation>
    <scope>NUCLEOTIDE SEQUENCE [LARGE SCALE GENOMIC DNA]</scope>
    <source>
        <strain evidence="3 4">EXF-2481</strain>
    </source>
</reference>
<dbReference type="InParanoid" id="A0A074YBV7"/>
<organism evidence="3 4">
    <name type="scientific">Aureobasidium subglaciale (strain EXF-2481)</name>
    <name type="common">Aureobasidium pullulans var. subglaciale</name>
    <dbReference type="NCBI Taxonomy" id="1043005"/>
    <lineage>
        <taxon>Eukaryota</taxon>
        <taxon>Fungi</taxon>
        <taxon>Dikarya</taxon>
        <taxon>Ascomycota</taxon>
        <taxon>Pezizomycotina</taxon>
        <taxon>Dothideomycetes</taxon>
        <taxon>Dothideomycetidae</taxon>
        <taxon>Dothideales</taxon>
        <taxon>Saccotheciaceae</taxon>
        <taxon>Aureobasidium</taxon>
    </lineage>
</organism>
<dbReference type="HOGENOM" id="CLU_927436_0_0_1"/>
<dbReference type="Proteomes" id="UP000030641">
    <property type="component" value="Unassembled WGS sequence"/>
</dbReference>
<dbReference type="OMA" id="REITHDA"/>
<dbReference type="RefSeq" id="XP_013342052.1">
    <property type="nucleotide sequence ID" value="XM_013486598.1"/>
</dbReference>
<feature type="compositionally biased region" description="Low complexity" evidence="2">
    <location>
        <begin position="181"/>
        <end position="192"/>
    </location>
</feature>
<sequence>MSSPCPTVKRPTIIRRQFEELHPRDRKVKTNRRDRIQANWGCDIGLVIPQPIRPRIELKKGAKVRVGDLVGDEEIWWNWSVEVLRSLEELSTMLAGNLPMAQELLLTEVHKRQKDATNPQRKVAELLLGDVQRIAERVKIEQAKEAAMTGSGQQDLDIKNSQETPREHGAGAKEEKEEAKAQVQAQVRAQAQYREPSETGSSSNIMASPHVKHAYDRRHIRQSNSSMNNMELSTLSTPRTHRFGPRQNLSTQQSSVGLEIDVAEIRVRAKQLRAQAMRLEAEAMELQHEANMARQALNSL</sequence>
<keyword evidence="4" id="KW-1185">Reference proteome</keyword>
<dbReference type="AlphaFoldDB" id="A0A074YBV7"/>
<feature type="coiled-coil region" evidence="1">
    <location>
        <begin position="262"/>
        <end position="296"/>
    </location>
</feature>
<protein>
    <submittedName>
        <fullName evidence="3">Uncharacterized protein</fullName>
    </submittedName>
</protein>
<accession>A0A074YBV7</accession>
<evidence type="ECO:0000256" key="2">
    <source>
        <dbReference type="SAM" id="MobiDB-lite"/>
    </source>
</evidence>